<evidence type="ECO:0000256" key="5">
    <source>
        <dbReference type="SAM" id="Phobius"/>
    </source>
</evidence>
<protein>
    <recommendedName>
        <fullName evidence="8">Proton-coupled folate transporter</fullName>
    </recommendedName>
</protein>
<dbReference type="GO" id="GO:0016020">
    <property type="term" value="C:membrane"/>
    <property type="evidence" value="ECO:0007669"/>
    <property type="project" value="UniProtKB-SubCell"/>
</dbReference>
<accession>A0AAN7PFW4</accession>
<organism evidence="6 7">
    <name type="scientific">Aquatica leii</name>
    <dbReference type="NCBI Taxonomy" id="1421715"/>
    <lineage>
        <taxon>Eukaryota</taxon>
        <taxon>Metazoa</taxon>
        <taxon>Ecdysozoa</taxon>
        <taxon>Arthropoda</taxon>
        <taxon>Hexapoda</taxon>
        <taxon>Insecta</taxon>
        <taxon>Pterygota</taxon>
        <taxon>Neoptera</taxon>
        <taxon>Endopterygota</taxon>
        <taxon>Coleoptera</taxon>
        <taxon>Polyphaga</taxon>
        <taxon>Elateriformia</taxon>
        <taxon>Elateroidea</taxon>
        <taxon>Lampyridae</taxon>
        <taxon>Luciolinae</taxon>
        <taxon>Aquatica</taxon>
    </lineage>
</organism>
<evidence type="ECO:0000256" key="3">
    <source>
        <dbReference type="ARBA" id="ARBA00022989"/>
    </source>
</evidence>
<dbReference type="PANTHER" id="PTHR23507:SF1">
    <property type="entry name" value="FI18259P1-RELATED"/>
    <property type="match status" value="1"/>
</dbReference>
<feature type="transmembrane region" description="Helical" evidence="5">
    <location>
        <begin position="342"/>
        <end position="363"/>
    </location>
</feature>
<evidence type="ECO:0000313" key="7">
    <source>
        <dbReference type="Proteomes" id="UP001353858"/>
    </source>
</evidence>
<evidence type="ECO:0000256" key="1">
    <source>
        <dbReference type="ARBA" id="ARBA00004141"/>
    </source>
</evidence>
<keyword evidence="4 5" id="KW-0472">Membrane</keyword>
<evidence type="ECO:0008006" key="8">
    <source>
        <dbReference type="Google" id="ProtNLM"/>
    </source>
</evidence>
<dbReference type="Pfam" id="PF07690">
    <property type="entry name" value="MFS_1"/>
    <property type="match status" value="1"/>
</dbReference>
<reference evidence="7" key="1">
    <citation type="submission" date="2023-01" db="EMBL/GenBank/DDBJ databases">
        <title>Key to firefly adult light organ development and bioluminescence: homeobox transcription factors regulate luciferase expression and transportation to peroxisome.</title>
        <authorList>
            <person name="Fu X."/>
        </authorList>
    </citation>
    <scope>NUCLEOTIDE SEQUENCE [LARGE SCALE GENOMIC DNA]</scope>
</reference>
<feature type="transmembrane region" description="Helical" evidence="5">
    <location>
        <begin position="300"/>
        <end position="322"/>
    </location>
</feature>
<dbReference type="EMBL" id="JARPUR010000001">
    <property type="protein sequence ID" value="KAK4884693.1"/>
    <property type="molecule type" value="Genomic_DNA"/>
</dbReference>
<feature type="transmembrane region" description="Helical" evidence="5">
    <location>
        <begin position="141"/>
        <end position="160"/>
    </location>
</feature>
<dbReference type="GO" id="GO:0022857">
    <property type="term" value="F:transmembrane transporter activity"/>
    <property type="evidence" value="ECO:0007669"/>
    <property type="project" value="InterPro"/>
</dbReference>
<feature type="transmembrane region" description="Helical" evidence="5">
    <location>
        <begin position="383"/>
        <end position="402"/>
    </location>
</feature>
<proteinExistence type="predicted"/>
<dbReference type="PANTHER" id="PTHR23507">
    <property type="entry name" value="ZGC:174356"/>
    <property type="match status" value="1"/>
</dbReference>
<feature type="transmembrane region" description="Helical" evidence="5">
    <location>
        <begin position="172"/>
        <end position="195"/>
    </location>
</feature>
<dbReference type="InterPro" id="IPR036259">
    <property type="entry name" value="MFS_trans_sf"/>
</dbReference>
<keyword evidence="3 5" id="KW-1133">Transmembrane helix</keyword>
<gene>
    <name evidence="6" type="ORF">RN001_000964</name>
</gene>
<sequence length="463" mass="52426">MVSAKLVGTLFERLHPQEIVKLEKYKAEIKIQGERTKTTQQDEQQPVRKQLKLCSFDINRNKNSALASPLIQKTFDQNVYNYDVWPSILLILLGSWSDRNQSRKVLIILPLIGQTLSNVGLLISTYFFYEISMELNVLIDALPAALTGGASLLLVGIFSYTSETTADDKKTWRIGIVHIMLTISTTTGTALSGVIYRWIGFYGVFSIASALYLLGAIYGFYCIREDKLETKKSQVLKDIFNIKKSLTTYKFIGKKENCDKTKQLFLITFVAVLNIGPNFGENAVLYLYTRYKFHWDEVDFSMFFTYFTVAHLIGSTFALSLFSKYLKIDDALLGALSVTSRIFGGIIYTLAPTALIFYIAFIASRSIMSKIIPPEEIGRANSIFGIAETLTMLIYAPMYSALYKATLGHFSGSFFVLGVTLSVPAVISYIWIYFYQKKKKMNEKMDVLEENRKSLLSLTHQPE</sequence>
<name>A0AAN7PFW4_9COLE</name>
<comment type="caution">
    <text evidence="6">The sequence shown here is derived from an EMBL/GenBank/DDBJ whole genome shotgun (WGS) entry which is preliminary data.</text>
</comment>
<evidence type="ECO:0000313" key="6">
    <source>
        <dbReference type="EMBL" id="KAK4884693.1"/>
    </source>
</evidence>
<dbReference type="Proteomes" id="UP001353858">
    <property type="component" value="Unassembled WGS sequence"/>
</dbReference>
<dbReference type="InterPro" id="IPR011701">
    <property type="entry name" value="MFS"/>
</dbReference>
<evidence type="ECO:0000256" key="2">
    <source>
        <dbReference type="ARBA" id="ARBA00022692"/>
    </source>
</evidence>
<dbReference type="AlphaFoldDB" id="A0AAN7PFW4"/>
<feature type="transmembrane region" description="Helical" evidence="5">
    <location>
        <begin position="201"/>
        <end position="223"/>
    </location>
</feature>
<feature type="transmembrane region" description="Helical" evidence="5">
    <location>
        <begin position="105"/>
        <end position="129"/>
    </location>
</feature>
<dbReference type="Gene3D" id="1.20.1250.20">
    <property type="entry name" value="MFS general substrate transporter like domains"/>
    <property type="match status" value="1"/>
</dbReference>
<comment type="subcellular location">
    <subcellularLocation>
        <location evidence="1">Membrane</location>
        <topology evidence="1">Multi-pass membrane protein</topology>
    </subcellularLocation>
</comment>
<feature type="transmembrane region" description="Helical" evidence="5">
    <location>
        <begin position="414"/>
        <end position="435"/>
    </location>
</feature>
<keyword evidence="7" id="KW-1185">Reference proteome</keyword>
<keyword evidence="2 5" id="KW-0812">Transmembrane</keyword>
<evidence type="ECO:0000256" key="4">
    <source>
        <dbReference type="ARBA" id="ARBA00023136"/>
    </source>
</evidence>
<dbReference type="SUPFAM" id="SSF103473">
    <property type="entry name" value="MFS general substrate transporter"/>
    <property type="match status" value="1"/>
</dbReference>